<name>A0AAV6VG75_9ARAC</name>
<dbReference type="AlphaFoldDB" id="A0AAV6VG75"/>
<dbReference type="InterPro" id="IPR056400">
    <property type="entry name" value="CSDE1"/>
</dbReference>
<accession>A0AAV6VG75</accession>
<evidence type="ECO:0000259" key="8">
    <source>
        <dbReference type="PROSITE" id="PS51938"/>
    </source>
</evidence>
<sequence length="860" mass="96844">MASPQWKKFQPSTQDSPHSQHRSPSFSRPSNDDPRNSNNSSPSGASRETGIIEKLLHSYGFIQCCERQARLFFHFSQYSGNIEHLKVGDAVEFEMTYDRRTGKPIASVVSKITSEVGEVMCEERVSGFITTEIKDNTEGRVAYESRGEFFFLPYCHDDVDGTVELHSNDKVTFRIATDKNTGNLRACSIRLEKPPPSRYQGVICALKETFGFIERADVVKEIFFHSSECKGFKNLALGDDVEFTIQTRNNKEVAVNVVTLPVGTVVFEDIGSDLMYGEITEALEKGRSRSSETLPGKIQCQVEDELVHFPFGERDSKVEYTLQVGDWVQFNVATDRRDNLQRATNIELLDNGFNFDKEKREQGFVATLKEGFGFITYGPRDNRLYFRLAELLDQDETLKVDDEVEFTVVQDPSSPPRSHAIRVKLLPPGTVECSPPPSNGKSDHYSSDDNSRIGIVEREAYSRWANQDSPQKGNRKNAEENGEDGSEEGVILYGKGAAKERVYFSIADCEQRSYPKHGDKVEFTMVTKDDKLYATHIKVVPKVRNGFRYTHRGYVAALKETFGFIETEDHDKEVFFHYSVFDGNASHLEVGQEVEYGVTHKGNKLSAECVRKLTSGSLSKEEVQPEILNGVVLHPLRCFNPEQESYPGKIRLAPPAENVEQEDLPEYEFGITSLDNKHEFLQKGDVVQFQIGITKKGKERAVNIKAIRTRVQAVIDTIKGNFGFLCYEAEEGKKLFFHMSEVEGDETLQPGDKVEFIVVHHQRTGKYSACSVVKIGESQPMQRPERLNRLRTISTEGNGPRIILVRQPKGPDGSTGFKLLRPVQENGAQEDPLDPVQGLTCSVNNDLNLNIMEPIICSQG</sequence>
<dbReference type="Pfam" id="PF00313">
    <property type="entry name" value="CSD"/>
    <property type="match status" value="5"/>
</dbReference>
<dbReference type="InterPro" id="IPR019844">
    <property type="entry name" value="CSD_CS"/>
</dbReference>
<dbReference type="PROSITE" id="PS51857">
    <property type="entry name" value="CSD_2"/>
    <property type="match status" value="5"/>
</dbReference>
<evidence type="ECO:0000256" key="6">
    <source>
        <dbReference type="SAM" id="MobiDB-lite"/>
    </source>
</evidence>
<evidence type="ECO:0000313" key="9">
    <source>
        <dbReference type="EMBL" id="KAG8194945.1"/>
    </source>
</evidence>
<dbReference type="PANTHER" id="PTHR12913">
    <property type="entry name" value="UNR PROTEIN N-RAS UPSTREAM GENE PROTEIN"/>
    <property type="match status" value="1"/>
</dbReference>
<dbReference type="InterPro" id="IPR002059">
    <property type="entry name" value="CSP_DNA-bd"/>
</dbReference>
<protein>
    <recommendedName>
        <fullName evidence="11">Cold shock domain-containing protein E1</fullName>
    </recommendedName>
</protein>
<dbReference type="Pfam" id="PF23456">
    <property type="entry name" value="CSDE1"/>
    <property type="match status" value="3"/>
</dbReference>
<feature type="domain" description="CSD" evidence="7">
    <location>
        <begin position="360"/>
        <end position="425"/>
    </location>
</feature>
<dbReference type="PROSITE" id="PS00352">
    <property type="entry name" value="CSD_1"/>
    <property type="match status" value="3"/>
</dbReference>
<comment type="similarity">
    <text evidence="5">Belongs to the UNR family.</text>
</comment>
<dbReference type="GO" id="GO:0005737">
    <property type="term" value="C:cytoplasm"/>
    <property type="evidence" value="ECO:0007669"/>
    <property type="project" value="UniProtKB-SubCell"/>
</dbReference>
<evidence type="ECO:0008006" key="11">
    <source>
        <dbReference type="Google" id="ProtNLM"/>
    </source>
</evidence>
<feature type="region of interest" description="Disordered" evidence="6">
    <location>
        <begin position="427"/>
        <end position="489"/>
    </location>
</feature>
<reference evidence="9 10" key="1">
    <citation type="journal article" date="2022" name="Nat. Ecol. Evol.">
        <title>A masculinizing supergene underlies an exaggerated male reproductive morph in a spider.</title>
        <authorList>
            <person name="Hendrickx F."/>
            <person name="De Corte Z."/>
            <person name="Sonet G."/>
            <person name="Van Belleghem S.M."/>
            <person name="Kostlbacher S."/>
            <person name="Vangestel C."/>
        </authorList>
    </citation>
    <scope>NUCLEOTIDE SEQUENCE [LARGE SCALE GENOMIC DNA]</scope>
    <source>
        <strain evidence="9">W744_W776</strain>
    </source>
</reference>
<dbReference type="SUPFAM" id="SSF50249">
    <property type="entry name" value="Nucleic acid-binding proteins"/>
    <property type="match status" value="5"/>
</dbReference>
<evidence type="ECO:0000259" key="7">
    <source>
        <dbReference type="PROSITE" id="PS51857"/>
    </source>
</evidence>
<comment type="caution">
    <text evidence="9">The sequence shown here is derived from an EMBL/GenBank/DDBJ whole genome shotgun (WGS) entry which is preliminary data.</text>
</comment>
<dbReference type="InterPro" id="IPR012340">
    <property type="entry name" value="NA-bd_OB-fold"/>
</dbReference>
<dbReference type="Pfam" id="PF12901">
    <property type="entry name" value="SUZ-C"/>
    <property type="match status" value="1"/>
</dbReference>
<evidence type="ECO:0000256" key="1">
    <source>
        <dbReference type="ARBA" id="ARBA00004496"/>
    </source>
</evidence>
<gene>
    <name evidence="9" type="ORF">JTE90_021406</name>
</gene>
<dbReference type="SMART" id="SM00357">
    <property type="entry name" value="CSP"/>
    <property type="match status" value="5"/>
</dbReference>
<keyword evidence="4" id="KW-0694">RNA-binding</keyword>
<evidence type="ECO:0000256" key="5">
    <source>
        <dbReference type="ARBA" id="ARBA00044751"/>
    </source>
</evidence>
<feature type="domain" description="CSD" evidence="7">
    <location>
        <begin position="550"/>
        <end position="612"/>
    </location>
</feature>
<organism evidence="9 10">
    <name type="scientific">Oedothorax gibbosus</name>
    <dbReference type="NCBI Taxonomy" id="931172"/>
    <lineage>
        <taxon>Eukaryota</taxon>
        <taxon>Metazoa</taxon>
        <taxon>Ecdysozoa</taxon>
        <taxon>Arthropoda</taxon>
        <taxon>Chelicerata</taxon>
        <taxon>Arachnida</taxon>
        <taxon>Araneae</taxon>
        <taxon>Araneomorphae</taxon>
        <taxon>Entelegynae</taxon>
        <taxon>Araneoidea</taxon>
        <taxon>Linyphiidae</taxon>
        <taxon>Erigoninae</taxon>
        <taxon>Oedothorax</taxon>
    </lineage>
</organism>
<dbReference type="InterPro" id="IPR024642">
    <property type="entry name" value="SUZ-C"/>
</dbReference>
<feature type="domain" description="CSD" evidence="7">
    <location>
        <begin position="710"/>
        <end position="774"/>
    </location>
</feature>
<proteinExistence type="inferred from homology"/>
<feature type="compositionally biased region" description="Basic and acidic residues" evidence="6">
    <location>
        <begin position="441"/>
        <end position="461"/>
    </location>
</feature>
<keyword evidence="2" id="KW-0963">Cytoplasm</keyword>
<keyword evidence="3" id="KW-0677">Repeat</keyword>
<comment type="subcellular location">
    <subcellularLocation>
        <location evidence="1">Cytoplasm</location>
    </subcellularLocation>
</comment>
<feature type="region of interest" description="Disordered" evidence="6">
    <location>
        <begin position="1"/>
        <end position="47"/>
    </location>
</feature>
<dbReference type="Proteomes" id="UP000827092">
    <property type="component" value="Unassembled WGS sequence"/>
</dbReference>
<feature type="domain" description="CSD" evidence="7">
    <location>
        <begin position="47"/>
        <end position="111"/>
    </location>
</feature>
<dbReference type="CDD" id="cd04458">
    <property type="entry name" value="CSP_CDS"/>
    <property type="match status" value="2"/>
</dbReference>
<evidence type="ECO:0000256" key="4">
    <source>
        <dbReference type="ARBA" id="ARBA00022884"/>
    </source>
</evidence>
<dbReference type="GO" id="GO:0003723">
    <property type="term" value="F:RNA binding"/>
    <property type="evidence" value="ECO:0007669"/>
    <property type="project" value="UniProtKB-KW"/>
</dbReference>
<evidence type="ECO:0000256" key="3">
    <source>
        <dbReference type="ARBA" id="ARBA00022737"/>
    </source>
</evidence>
<dbReference type="PANTHER" id="PTHR12913:SF1">
    <property type="entry name" value="COLD SHOCK DOMAIN-CONTAINING PROTEIN E1"/>
    <property type="match status" value="1"/>
</dbReference>
<dbReference type="EMBL" id="JAFNEN010000096">
    <property type="protein sequence ID" value="KAG8194945.1"/>
    <property type="molecule type" value="Genomic_DNA"/>
</dbReference>
<evidence type="ECO:0000256" key="2">
    <source>
        <dbReference type="ARBA" id="ARBA00022490"/>
    </source>
</evidence>
<dbReference type="PROSITE" id="PS51938">
    <property type="entry name" value="SUZ_C"/>
    <property type="match status" value="1"/>
</dbReference>
<feature type="compositionally biased region" description="Polar residues" evidence="6">
    <location>
        <begin position="10"/>
        <end position="26"/>
    </location>
</feature>
<feature type="domain" description="SUZ-C" evidence="8">
    <location>
        <begin position="775"/>
        <end position="821"/>
    </location>
</feature>
<dbReference type="Gene3D" id="2.40.50.140">
    <property type="entry name" value="Nucleic acid-binding proteins"/>
    <property type="match status" value="7"/>
</dbReference>
<keyword evidence="10" id="KW-1185">Reference proteome</keyword>
<dbReference type="InterPro" id="IPR011129">
    <property type="entry name" value="CSD"/>
</dbReference>
<evidence type="ECO:0000313" key="10">
    <source>
        <dbReference type="Proteomes" id="UP000827092"/>
    </source>
</evidence>
<feature type="domain" description="CSD" evidence="7">
    <location>
        <begin position="198"/>
        <end position="259"/>
    </location>
</feature>